<keyword evidence="2" id="KW-0813">Transport</keyword>
<name>A0A5B8MVD9_9CHLO</name>
<gene>
    <name evidence="11" type="ORF">A3770_11p61330</name>
    <name evidence="10" type="ORF">CPRI1469_LOCUS2635</name>
</gene>
<feature type="transmembrane region" description="Helical" evidence="9">
    <location>
        <begin position="195"/>
        <end position="214"/>
    </location>
</feature>
<dbReference type="STRING" id="1764295.A0A5B8MVD9"/>
<dbReference type="Pfam" id="PF25539">
    <property type="entry name" value="Bestrophin_2"/>
    <property type="match status" value="1"/>
</dbReference>
<evidence type="ECO:0000313" key="12">
    <source>
        <dbReference type="Proteomes" id="UP000316726"/>
    </source>
</evidence>
<feature type="transmembrane region" description="Helical" evidence="9">
    <location>
        <begin position="366"/>
        <end position="386"/>
    </location>
</feature>
<reference evidence="10" key="2">
    <citation type="submission" date="2021-01" db="EMBL/GenBank/DDBJ databases">
        <authorList>
            <person name="Corre E."/>
            <person name="Pelletier E."/>
            <person name="Niang G."/>
            <person name="Scheremetjew M."/>
            <person name="Finn R."/>
            <person name="Kale V."/>
            <person name="Holt S."/>
            <person name="Cochrane G."/>
            <person name="Meng A."/>
            <person name="Brown T."/>
            <person name="Cohen L."/>
        </authorList>
    </citation>
    <scope>NUCLEOTIDE SEQUENCE</scope>
    <source>
        <strain evidence="10">CCMP1205</strain>
    </source>
</reference>
<dbReference type="GO" id="GO:0005254">
    <property type="term" value="F:chloride channel activity"/>
    <property type="evidence" value="ECO:0007669"/>
    <property type="project" value="InterPro"/>
</dbReference>
<dbReference type="InterPro" id="IPR044669">
    <property type="entry name" value="YneE/VCCN1/2-like"/>
</dbReference>
<evidence type="ECO:0000256" key="1">
    <source>
        <dbReference type="ARBA" id="ARBA00004651"/>
    </source>
</evidence>
<evidence type="ECO:0000256" key="7">
    <source>
        <dbReference type="ARBA" id="ARBA00023136"/>
    </source>
</evidence>
<protein>
    <submittedName>
        <fullName evidence="11">Uncharacterized protein</fullName>
    </submittedName>
</protein>
<accession>A0A5B8MVD9</accession>
<feature type="transmembrane region" description="Helical" evidence="9">
    <location>
        <begin position="155"/>
        <end position="174"/>
    </location>
</feature>
<dbReference type="AlphaFoldDB" id="A0A5B8MVD9"/>
<dbReference type="PANTHER" id="PTHR33281:SF19">
    <property type="entry name" value="VOLTAGE-DEPENDENT ANION CHANNEL-FORMING PROTEIN YNEE"/>
    <property type="match status" value="1"/>
</dbReference>
<organism evidence="11 12">
    <name type="scientific">Chloropicon primus</name>
    <dbReference type="NCBI Taxonomy" id="1764295"/>
    <lineage>
        <taxon>Eukaryota</taxon>
        <taxon>Viridiplantae</taxon>
        <taxon>Chlorophyta</taxon>
        <taxon>Chloropicophyceae</taxon>
        <taxon>Chloropicales</taxon>
        <taxon>Chloropicaceae</taxon>
        <taxon>Chloropicon</taxon>
    </lineage>
</organism>
<evidence type="ECO:0000256" key="9">
    <source>
        <dbReference type="SAM" id="Phobius"/>
    </source>
</evidence>
<feature type="region of interest" description="Disordered" evidence="8">
    <location>
        <begin position="444"/>
        <end position="483"/>
    </location>
</feature>
<keyword evidence="3" id="KW-1003">Cell membrane</keyword>
<comment type="subcellular location">
    <subcellularLocation>
        <location evidence="1">Cell membrane</location>
        <topology evidence="1">Multi-pass membrane protein</topology>
    </subcellularLocation>
</comment>
<keyword evidence="5 9" id="KW-1133">Transmembrane helix</keyword>
<dbReference type="Proteomes" id="UP000316726">
    <property type="component" value="Chromosome 11"/>
</dbReference>
<dbReference type="EMBL" id="CP031044">
    <property type="protein sequence ID" value="QDZ23615.1"/>
    <property type="molecule type" value="Genomic_DNA"/>
</dbReference>
<evidence type="ECO:0000256" key="3">
    <source>
        <dbReference type="ARBA" id="ARBA00022475"/>
    </source>
</evidence>
<feature type="region of interest" description="Disordered" evidence="8">
    <location>
        <begin position="60"/>
        <end position="96"/>
    </location>
</feature>
<evidence type="ECO:0000313" key="10">
    <source>
        <dbReference type="EMBL" id="CAD9713783.1"/>
    </source>
</evidence>
<feature type="compositionally biased region" description="Basic residues" evidence="8">
    <location>
        <begin position="75"/>
        <end position="85"/>
    </location>
</feature>
<dbReference type="PANTHER" id="PTHR33281">
    <property type="entry name" value="UPF0187 PROTEIN YNEE"/>
    <property type="match status" value="1"/>
</dbReference>
<keyword evidence="4 9" id="KW-0812">Transmembrane</keyword>
<evidence type="ECO:0000313" key="11">
    <source>
        <dbReference type="EMBL" id="QDZ23615.1"/>
    </source>
</evidence>
<feature type="compositionally biased region" description="Basic and acidic residues" evidence="8">
    <location>
        <begin position="1"/>
        <end position="14"/>
    </location>
</feature>
<evidence type="ECO:0000256" key="2">
    <source>
        <dbReference type="ARBA" id="ARBA00022448"/>
    </source>
</evidence>
<proteinExistence type="predicted"/>
<dbReference type="GO" id="GO:0005886">
    <property type="term" value="C:plasma membrane"/>
    <property type="evidence" value="ECO:0007669"/>
    <property type="project" value="UniProtKB-SubCell"/>
</dbReference>
<sequence>MRGENGSHGGDRRTPAGIHAASMPNLEQLDGLDIEYSNRGMQYYPPYGMRQEYDALERISMSGPDGEFDSARGSSVRRRSRRTTKARAEEDPDGSFRIDFTGNISEGVQKSIETMDELHPRQKHVWEFWAPYRVKPRSKITWLRSIFYPNSSRPFPWKLMLLNAMWTAFIVVLIEIPSTHLRYIIDYLHENSADIATFVGMSTFFLTIILSFRVNQAYNRWWEARTLWGAMINDTRDMALKALVHVYNHNLAVKVCLWVTISADLLRNHLRGKRDLGLLDTLKQETEAVSPEEFKLIERSNHRILMCFWKLGRLLSEARMRNFISPLMHLHLNEHIQKFNTHMGAMERILRCPMPIGYTCMIRTTIIFWMLTLPFALMPVFGYASIPIDIIITWFICGLEETAAELENPFGIDPNDLPLEFFTATIRNNIFELLASYESEHKVKESNVTSPVEECPTPMERNFDSPTSEGVKSPNAETMDKEN</sequence>
<keyword evidence="12" id="KW-1185">Reference proteome</keyword>
<reference evidence="11 12" key="1">
    <citation type="submission" date="2018-07" db="EMBL/GenBank/DDBJ databases">
        <title>The complete nuclear genome of the prasinophyte Chloropicon primus (CCMP1205).</title>
        <authorList>
            <person name="Pombert J.-F."/>
            <person name="Otis C."/>
            <person name="Turmel M."/>
            <person name="Lemieux C."/>
        </authorList>
    </citation>
    <scope>NUCLEOTIDE SEQUENCE [LARGE SCALE GENOMIC DNA]</scope>
    <source>
        <strain evidence="11 12">CCMP1205</strain>
    </source>
</reference>
<feature type="region of interest" description="Disordered" evidence="8">
    <location>
        <begin position="1"/>
        <end position="24"/>
    </location>
</feature>
<dbReference type="EMBL" id="HBHL01004157">
    <property type="protein sequence ID" value="CAD9713783.1"/>
    <property type="molecule type" value="Transcribed_RNA"/>
</dbReference>
<evidence type="ECO:0000256" key="6">
    <source>
        <dbReference type="ARBA" id="ARBA00023065"/>
    </source>
</evidence>
<dbReference type="OrthoDB" id="1368at2759"/>
<evidence type="ECO:0000256" key="8">
    <source>
        <dbReference type="SAM" id="MobiDB-lite"/>
    </source>
</evidence>
<evidence type="ECO:0000256" key="5">
    <source>
        <dbReference type="ARBA" id="ARBA00022989"/>
    </source>
</evidence>
<evidence type="ECO:0000256" key="4">
    <source>
        <dbReference type="ARBA" id="ARBA00022692"/>
    </source>
</evidence>
<keyword evidence="7 9" id="KW-0472">Membrane</keyword>
<keyword evidence="6" id="KW-0406">Ion transport</keyword>